<dbReference type="InterPro" id="IPR036265">
    <property type="entry name" value="HIT-like_sf"/>
</dbReference>
<feature type="domain" description="Galactose-1-phosphate uridyl transferase C-terminal" evidence="12">
    <location>
        <begin position="224"/>
        <end position="380"/>
    </location>
</feature>
<evidence type="ECO:0000256" key="8">
    <source>
        <dbReference type="PIRSR" id="PIRSR000808-1"/>
    </source>
</evidence>
<evidence type="ECO:0000256" key="3">
    <source>
        <dbReference type="ARBA" id="ARBA00022679"/>
    </source>
</evidence>
<evidence type="ECO:0000256" key="9">
    <source>
        <dbReference type="PIRSR" id="PIRSR000808-3"/>
    </source>
</evidence>
<dbReference type="InterPro" id="IPR005849">
    <property type="entry name" value="GalP_Utransf_N"/>
</dbReference>
<evidence type="ECO:0000256" key="2">
    <source>
        <dbReference type="ARBA" id="ARBA00016340"/>
    </source>
</evidence>
<evidence type="ECO:0000313" key="13">
    <source>
        <dbReference type="EMBL" id="KAK5626718.1"/>
    </source>
</evidence>
<keyword evidence="3" id="KW-0808">Transferase</keyword>
<evidence type="ECO:0000256" key="5">
    <source>
        <dbReference type="ARBA" id="ARBA00022723"/>
    </source>
</evidence>
<dbReference type="PANTHER" id="PTHR11943:SF1">
    <property type="entry name" value="GALACTOSE-1-PHOSPHATE URIDYLYLTRANSFERASE"/>
    <property type="match status" value="1"/>
</dbReference>
<name>A0AAN7UEL6_9PEZI</name>
<feature type="binding site" evidence="10">
    <location>
        <position position="220"/>
    </location>
    <ligand>
        <name>Fe cation</name>
        <dbReference type="ChEBI" id="CHEBI:24875"/>
    </ligand>
</feature>
<dbReference type="Gene3D" id="3.30.428.10">
    <property type="entry name" value="HIT-like"/>
    <property type="match status" value="2"/>
</dbReference>
<dbReference type="Pfam" id="PF01087">
    <property type="entry name" value="GalP_UDP_transf"/>
    <property type="match status" value="1"/>
</dbReference>
<dbReference type="PANTHER" id="PTHR11943">
    <property type="entry name" value="GALACTOSE-1-PHOSPHATE URIDYLYLTRANSFERASE"/>
    <property type="match status" value="1"/>
</dbReference>
<feature type="binding site" evidence="9">
    <location>
        <position position="53"/>
    </location>
    <ligand>
        <name>Zn(2+)</name>
        <dbReference type="ChEBI" id="CHEBI:29105"/>
    </ligand>
</feature>
<reference evidence="13 14" key="1">
    <citation type="submission" date="2023-10" db="EMBL/GenBank/DDBJ databases">
        <title>Draft genome sequence of Xylaria bambusicola isolate GMP-LS, the root and basal stem rot pathogen of sugarcane in Indonesia.</title>
        <authorList>
            <person name="Selvaraj P."/>
            <person name="Muralishankar V."/>
            <person name="Muruganantham S."/>
            <person name="Sp S."/>
            <person name="Haryani S."/>
            <person name="Lau K.J.X."/>
            <person name="Naqvi N.I."/>
        </authorList>
    </citation>
    <scope>NUCLEOTIDE SEQUENCE [LARGE SCALE GENOMIC DNA]</scope>
    <source>
        <strain evidence="13">GMP-LS</strain>
    </source>
</reference>
<dbReference type="Pfam" id="PF02744">
    <property type="entry name" value="GalP_UDP_tr_C"/>
    <property type="match status" value="1"/>
</dbReference>
<evidence type="ECO:0000313" key="14">
    <source>
        <dbReference type="Proteomes" id="UP001305414"/>
    </source>
</evidence>
<evidence type="ECO:0000259" key="11">
    <source>
        <dbReference type="Pfam" id="PF01087"/>
    </source>
</evidence>
<evidence type="ECO:0000256" key="10">
    <source>
        <dbReference type="PIRSR" id="PIRSR000808-4"/>
    </source>
</evidence>
<evidence type="ECO:0000256" key="4">
    <source>
        <dbReference type="ARBA" id="ARBA00022695"/>
    </source>
</evidence>
<keyword evidence="6 9" id="KW-0862">Zinc</keyword>
<dbReference type="GO" id="GO:0008270">
    <property type="term" value="F:zinc ion binding"/>
    <property type="evidence" value="ECO:0007669"/>
    <property type="project" value="InterPro"/>
</dbReference>
<keyword evidence="14" id="KW-1185">Reference proteome</keyword>
<comment type="cofactor">
    <cofactor evidence="10">
        <name>Fe cation</name>
        <dbReference type="ChEBI" id="CHEBI:24875"/>
    </cofactor>
    <text evidence="10">Binds 1 Fe cation per subunit.</text>
</comment>
<feature type="binding site" evidence="10">
    <location>
        <position position="337"/>
    </location>
    <ligand>
        <name>Fe cation</name>
        <dbReference type="ChEBI" id="CHEBI:24875"/>
    </ligand>
</feature>
<feature type="binding site" evidence="10">
    <location>
        <position position="320"/>
    </location>
    <ligand>
        <name>Fe cation</name>
        <dbReference type="ChEBI" id="CHEBI:24875"/>
    </ligand>
</feature>
<dbReference type="EMBL" id="JAWHQM010000004">
    <property type="protein sequence ID" value="KAK5626718.1"/>
    <property type="molecule type" value="Genomic_DNA"/>
</dbReference>
<feature type="binding site" evidence="9">
    <location>
        <position position="202"/>
    </location>
    <ligand>
        <name>Zn(2+)</name>
        <dbReference type="ChEBI" id="CHEBI:29105"/>
    </ligand>
</feature>
<dbReference type="InterPro" id="IPR005850">
    <property type="entry name" value="GalP_Utransf_C"/>
</dbReference>
<dbReference type="AlphaFoldDB" id="A0AAN7UEL6"/>
<comment type="caution">
    <text evidence="13">The sequence shown here is derived from an EMBL/GenBank/DDBJ whole genome shotgun (WGS) entry which is preliminary data.</text>
</comment>
<dbReference type="PIRSF" id="PIRSF000808">
    <property type="entry name" value="GalT"/>
    <property type="match status" value="1"/>
</dbReference>
<protein>
    <recommendedName>
        <fullName evidence="2">Galactose-1-phosphate uridylyltransferase</fullName>
    </recommendedName>
</protein>
<feature type="binding site" evidence="10">
    <location>
        <position position="339"/>
    </location>
    <ligand>
        <name>Fe cation</name>
        <dbReference type="ChEBI" id="CHEBI:24875"/>
    </ligand>
</feature>
<feature type="binding site" evidence="9">
    <location>
        <position position="56"/>
    </location>
    <ligand>
        <name>Zn(2+)</name>
        <dbReference type="ChEBI" id="CHEBI:29105"/>
    </ligand>
</feature>
<dbReference type="NCBIfam" id="TIGR00209">
    <property type="entry name" value="galT_1"/>
    <property type="match status" value="1"/>
</dbReference>
<evidence type="ECO:0000256" key="1">
    <source>
        <dbReference type="ARBA" id="ARBA00010951"/>
    </source>
</evidence>
<comment type="cofactor">
    <cofactor evidence="9">
        <name>Zn(2+)</name>
        <dbReference type="ChEBI" id="CHEBI:29105"/>
    </cofactor>
    <text evidence="9">Binds 1 zinc ion per subunit.</text>
</comment>
<gene>
    <name evidence="13" type="ORF">RRF57_002433</name>
</gene>
<dbReference type="SUPFAM" id="SSF54197">
    <property type="entry name" value="HIT-like"/>
    <property type="match status" value="2"/>
</dbReference>
<keyword evidence="7" id="KW-0119">Carbohydrate metabolism</keyword>
<keyword evidence="5 9" id="KW-0479">Metal-binding</keyword>
<feature type="domain" description="Galactose-1-phosphate uridyl transferase N-terminal" evidence="11">
    <location>
        <begin position="5"/>
        <end position="214"/>
    </location>
</feature>
<accession>A0AAN7UEL6</accession>
<keyword evidence="10" id="KW-0408">Iron</keyword>
<sequence length="421" mass="47985">MAPIQLSDIAHRRYNPLKDTWVLSVSPHKFKRPRQGQKESILPVAKPPYDHKCYLCPGNFRASGDLNPTYAGSFLFENDFSTVRMDEGHYEGDDCHHNTSQGSSFDMLRAEPVIGRCYVLVYSERHNYNFSDMTHLEVKGIVDVWGTVYARHISTEDPLGMALAHTKRRDSSCGEHCSRNTALKYMQIFDNNGPTVGASNPHPHGQIWITSSIPDEANQEFAQMSNYYKHHGGSHLLQDYAQLEIAKEERIVYQNEAFLVVCPWWSIWPYEVLLLPKMHISRLVDLSELKRFCLADAMLQVTRAYDNLFGIPFPYISGIHQAPLNATKAELDRSYLHMHFSPPLLFPNIKKFFGGCELFGEPTRELLPEVAAKHLRYSISQLPKDCAICKNPCTQLRANTVTILKRPLNGERLRAEAISSC</sequence>
<evidence type="ECO:0000259" key="12">
    <source>
        <dbReference type="Pfam" id="PF02744"/>
    </source>
</evidence>
<dbReference type="GO" id="GO:0033499">
    <property type="term" value="P:galactose catabolic process via UDP-galactose, Leloir pathway"/>
    <property type="evidence" value="ECO:0007669"/>
    <property type="project" value="TreeGrafter"/>
</dbReference>
<dbReference type="GO" id="GO:0005737">
    <property type="term" value="C:cytoplasm"/>
    <property type="evidence" value="ECO:0007669"/>
    <property type="project" value="TreeGrafter"/>
</dbReference>
<dbReference type="InterPro" id="IPR001937">
    <property type="entry name" value="GalP_UDPtransf1"/>
</dbReference>
<proteinExistence type="inferred from homology"/>
<feature type="active site" description="Tele-UMP-histidine intermediate" evidence="8">
    <location>
        <position position="204"/>
    </location>
</feature>
<keyword evidence="4" id="KW-0548">Nucleotidyltransferase</keyword>
<organism evidence="13 14">
    <name type="scientific">Xylaria bambusicola</name>
    <dbReference type="NCBI Taxonomy" id="326684"/>
    <lineage>
        <taxon>Eukaryota</taxon>
        <taxon>Fungi</taxon>
        <taxon>Dikarya</taxon>
        <taxon>Ascomycota</taxon>
        <taxon>Pezizomycotina</taxon>
        <taxon>Sordariomycetes</taxon>
        <taxon>Xylariomycetidae</taxon>
        <taxon>Xylariales</taxon>
        <taxon>Xylariaceae</taxon>
        <taxon>Xylaria</taxon>
    </lineage>
</organism>
<feature type="binding site" evidence="9">
    <location>
        <position position="126"/>
    </location>
    <ligand>
        <name>Zn(2+)</name>
        <dbReference type="ChEBI" id="CHEBI:29105"/>
    </ligand>
</feature>
<dbReference type="Proteomes" id="UP001305414">
    <property type="component" value="Unassembled WGS sequence"/>
</dbReference>
<dbReference type="GO" id="GO:0008108">
    <property type="term" value="F:UDP-glucose:hexose-1-phosphate uridylyltransferase activity"/>
    <property type="evidence" value="ECO:0007669"/>
    <property type="project" value="InterPro"/>
</dbReference>
<evidence type="ECO:0000256" key="7">
    <source>
        <dbReference type="ARBA" id="ARBA00023277"/>
    </source>
</evidence>
<comment type="similarity">
    <text evidence="1">Belongs to the galactose-1-phosphate uridylyltransferase type 1 family.</text>
</comment>
<evidence type="ECO:0000256" key="6">
    <source>
        <dbReference type="ARBA" id="ARBA00022833"/>
    </source>
</evidence>